<dbReference type="RefSeq" id="WP_169859954.1">
    <property type="nucleotide sequence ID" value="NZ_CP053021.1"/>
</dbReference>
<dbReference type="AlphaFoldDB" id="A0A6M4G5E4"/>
<accession>A0A6M4G5E4</accession>
<evidence type="ECO:0000313" key="1">
    <source>
        <dbReference type="EMBL" id="QJR00917.1"/>
    </source>
</evidence>
<reference evidence="1 2" key="1">
    <citation type="submission" date="2020-04" db="EMBL/GenBank/DDBJ databases">
        <title>The Whole Genome Analysis of High salt-tolerant Sphingobium yanoikuyae YC-XJ2 with Aryl organophosphorus flame retardants (aryl-OPFRs)-degrading capacity and characteristics of Related phosphotriesterase.</title>
        <authorList>
            <person name="Li X."/>
        </authorList>
    </citation>
    <scope>NUCLEOTIDE SEQUENCE [LARGE SCALE GENOMIC DNA]</scope>
    <source>
        <strain evidence="1 2">YC-XJ2</strain>
    </source>
</reference>
<name>A0A6M4G5E4_SPHYA</name>
<proteinExistence type="predicted"/>
<protein>
    <recommendedName>
        <fullName evidence="3">Morphogenetic protein</fullName>
    </recommendedName>
</protein>
<gene>
    <name evidence="1" type="ORF">HH800_01100</name>
</gene>
<organism evidence="1 2">
    <name type="scientific">Sphingobium yanoikuyae</name>
    <name type="common">Sphingomonas yanoikuyae</name>
    <dbReference type="NCBI Taxonomy" id="13690"/>
    <lineage>
        <taxon>Bacteria</taxon>
        <taxon>Pseudomonadati</taxon>
        <taxon>Pseudomonadota</taxon>
        <taxon>Alphaproteobacteria</taxon>
        <taxon>Sphingomonadales</taxon>
        <taxon>Sphingomonadaceae</taxon>
        <taxon>Sphingobium</taxon>
    </lineage>
</organism>
<dbReference type="Proteomes" id="UP000502611">
    <property type="component" value="Chromosome"/>
</dbReference>
<evidence type="ECO:0008006" key="3">
    <source>
        <dbReference type="Google" id="ProtNLM"/>
    </source>
</evidence>
<dbReference type="EMBL" id="CP053021">
    <property type="protein sequence ID" value="QJR00917.1"/>
    <property type="molecule type" value="Genomic_DNA"/>
</dbReference>
<sequence>MTDRPILFSAPMVRALLDGRKTQTRRIMKVQPPKEEDFGGSVFGLCPAVADGVKMHSLNQYKHLPKHPTKWDLDGSVGVARRAGFPMEYDARFAVGDRLWVKETWRAHRAYDQYRPGLIGTEARIWYEADGRDNCDQHGKGRPSIFMPRWASRLTLVVTDVRVERLHKISEADAQAEGVDRLVMDDSGAFYAGFPEGTYRCGFAGIWTHINGAEAWEANPWVVAVSFDVIKENIDG</sequence>
<evidence type="ECO:0000313" key="2">
    <source>
        <dbReference type="Proteomes" id="UP000502611"/>
    </source>
</evidence>